<evidence type="ECO:0000256" key="1">
    <source>
        <dbReference type="ARBA" id="ARBA00003618"/>
    </source>
</evidence>
<dbReference type="InterPro" id="IPR003395">
    <property type="entry name" value="RecF/RecN/SMC_N"/>
</dbReference>
<evidence type="ECO:0000313" key="13">
    <source>
        <dbReference type="Proteomes" id="UP000468766"/>
    </source>
</evidence>
<dbReference type="InterPro" id="IPR004604">
    <property type="entry name" value="DNA_recomb/repair_RecN"/>
</dbReference>
<dbReference type="SUPFAM" id="SSF52540">
    <property type="entry name" value="P-loop containing nucleoside triphosphate hydrolases"/>
    <property type="match status" value="2"/>
</dbReference>
<dbReference type="FunFam" id="3.40.50.300:FF:000319">
    <property type="entry name" value="DNA repair protein RecN"/>
    <property type="match status" value="1"/>
</dbReference>
<evidence type="ECO:0000256" key="5">
    <source>
        <dbReference type="ARBA" id="ARBA00022763"/>
    </source>
</evidence>
<dbReference type="Pfam" id="PF02463">
    <property type="entry name" value="SMC_N"/>
    <property type="match status" value="1"/>
</dbReference>
<gene>
    <name evidence="12" type="primary">recN</name>
    <name evidence="12" type="ORF">F9B85_11725</name>
</gene>
<dbReference type="FunFam" id="3.40.50.300:FF:000356">
    <property type="entry name" value="DNA repair protein RecN"/>
    <property type="match status" value="1"/>
</dbReference>
<evidence type="ECO:0000256" key="4">
    <source>
        <dbReference type="ARBA" id="ARBA00022741"/>
    </source>
</evidence>
<comment type="similarity">
    <text evidence="2 9">Belongs to the RecN family.</text>
</comment>
<evidence type="ECO:0000313" key="12">
    <source>
        <dbReference type="EMBL" id="KAB2951691.1"/>
    </source>
</evidence>
<proteinExistence type="inferred from homology"/>
<dbReference type="RefSeq" id="WP_151621148.1">
    <property type="nucleotide sequence ID" value="NZ_WBXO01000010.1"/>
</dbReference>
<keyword evidence="7 9" id="KW-0234">DNA repair</keyword>
<keyword evidence="4" id="KW-0547">Nucleotide-binding</keyword>
<reference evidence="12 13" key="1">
    <citation type="submission" date="2019-10" db="EMBL/GenBank/DDBJ databases">
        <title>Whole-genome sequence of the extremophile Heliorestis acidaminivorans DSM 24790.</title>
        <authorList>
            <person name="Kyndt J.A."/>
            <person name="Meyer T.E."/>
        </authorList>
    </citation>
    <scope>NUCLEOTIDE SEQUENCE [LARGE SCALE GENOMIC DNA]</scope>
    <source>
        <strain evidence="12 13">DSM 24790</strain>
    </source>
</reference>
<evidence type="ECO:0000256" key="2">
    <source>
        <dbReference type="ARBA" id="ARBA00009441"/>
    </source>
</evidence>
<sequence length="562" mass="63410">MLERLRVENFALIEEVELELSPGLNLLTGETGAGKSLLIDAVGLLIGGRSTQEALRSGANKARIEGFFTLDFEKEGKLCADLAELGVEVEEDGSLLLSREIAKSGKNVCRINGRTVPLALFREVGGRLIDLQGQHEQQSLMNPRKHGQLLDRLSGQEGESKLATVAETYKKLQSLEQELARLQRSERERIQRLDMLKFQIKEIGEVHLMVNEDEALEQERKKLQNMEKLIYSSNEAYDALYGEKGQGVLELLDKARLALDDVTAYDSRLQELSKVLEETYYQAEDVAERLRDYREDLEYQPGRLDEVQERLSKIDRLKHKYGATIEEILTYNEAIIKELDDLERCDETIEALEKERQQWLEQYYKEAALLTEVRHQKAKELEEALQKELSFLGMARASLEVQFRQREGPSPLGMEEIEFLFAPNVGEPAKALARIASGGELGRILLAFKTILARYEGIPSLIFDEIDAGIGGQALQAVAQKMAQVAEDVQIICVTHAPQLAAYADNHFLIRKDVTADRTVTNIKALSEEERIAELTRMLGGDKASEATVQHAQEMYCSSRRS</sequence>
<keyword evidence="5 9" id="KW-0227">DNA damage</keyword>
<evidence type="ECO:0000256" key="10">
    <source>
        <dbReference type="SAM" id="Coils"/>
    </source>
</evidence>
<dbReference type="PANTHER" id="PTHR11059">
    <property type="entry name" value="DNA REPAIR PROTEIN RECN"/>
    <property type="match status" value="1"/>
</dbReference>
<keyword evidence="13" id="KW-1185">Reference proteome</keyword>
<dbReference type="CDD" id="cd03241">
    <property type="entry name" value="ABC_RecN"/>
    <property type="match status" value="2"/>
</dbReference>
<protein>
    <recommendedName>
        <fullName evidence="3 9">DNA repair protein RecN</fullName>
    </recommendedName>
    <alternativeName>
        <fullName evidence="8 9">Recombination protein N</fullName>
    </alternativeName>
</protein>
<dbReference type="GO" id="GO:0043590">
    <property type="term" value="C:bacterial nucleoid"/>
    <property type="evidence" value="ECO:0007669"/>
    <property type="project" value="TreeGrafter"/>
</dbReference>
<dbReference type="EMBL" id="WBXO01000010">
    <property type="protein sequence ID" value="KAB2951691.1"/>
    <property type="molecule type" value="Genomic_DNA"/>
</dbReference>
<dbReference type="GO" id="GO:0005524">
    <property type="term" value="F:ATP binding"/>
    <property type="evidence" value="ECO:0007669"/>
    <property type="project" value="UniProtKB-KW"/>
</dbReference>
<dbReference type="GO" id="GO:0009432">
    <property type="term" value="P:SOS response"/>
    <property type="evidence" value="ECO:0007669"/>
    <property type="project" value="TreeGrafter"/>
</dbReference>
<dbReference type="OrthoDB" id="9806954at2"/>
<feature type="coiled-coil region" evidence="10">
    <location>
        <begin position="165"/>
        <end position="229"/>
    </location>
</feature>
<dbReference type="SMART" id="SM00382">
    <property type="entry name" value="AAA"/>
    <property type="match status" value="1"/>
</dbReference>
<dbReference type="NCBIfam" id="TIGR00634">
    <property type="entry name" value="recN"/>
    <property type="match status" value="1"/>
</dbReference>
<dbReference type="InterPro" id="IPR003593">
    <property type="entry name" value="AAA+_ATPase"/>
</dbReference>
<dbReference type="PANTHER" id="PTHR11059:SF0">
    <property type="entry name" value="DNA REPAIR PROTEIN RECN"/>
    <property type="match status" value="1"/>
</dbReference>
<dbReference type="InterPro" id="IPR027417">
    <property type="entry name" value="P-loop_NTPase"/>
</dbReference>
<dbReference type="Gene3D" id="3.40.50.300">
    <property type="entry name" value="P-loop containing nucleotide triphosphate hydrolases"/>
    <property type="match status" value="2"/>
</dbReference>
<dbReference type="AlphaFoldDB" id="A0A6I0ESA6"/>
<evidence type="ECO:0000256" key="9">
    <source>
        <dbReference type="PIRNR" id="PIRNR003128"/>
    </source>
</evidence>
<feature type="domain" description="AAA+ ATPase" evidence="11">
    <location>
        <begin position="21"/>
        <end position="514"/>
    </location>
</feature>
<dbReference type="GO" id="GO:0006281">
    <property type="term" value="P:DNA repair"/>
    <property type="evidence" value="ECO:0007669"/>
    <property type="project" value="UniProtKB-KW"/>
</dbReference>
<evidence type="ECO:0000256" key="3">
    <source>
        <dbReference type="ARBA" id="ARBA00021315"/>
    </source>
</evidence>
<evidence type="ECO:0000259" key="11">
    <source>
        <dbReference type="SMART" id="SM00382"/>
    </source>
</evidence>
<comment type="caution">
    <text evidence="12">The sequence shown here is derived from an EMBL/GenBank/DDBJ whole genome shotgun (WGS) entry which is preliminary data.</text>
</comment>
<comment type="function">
    <text evidence="1 9">May be involved in recombinational repair of damaged DNA.</text>
</comment>
<feature type="coiled-coil region" evidence="10">
    <location>
        <begin position="335"/>
        <end position="362"/>
    </location>
</feature>
<name>A0A6I0ESA6_9FIRM</name>
<evidence type="ECO:0000256" key="6">
    <source>
        <dbReference type="ARBA" id="ARBA00022840"/>
    </source>
</evidence>
<organism evidence="12 13">
    <name type="scientific">Heliorestis acidaminivorans</name>
    <dbReference type="NCBI Taxonomy" id="553427"/>
    <lineage>
        <taxon>Bacteria</taxon>
        <taxon>Bacillati</taxon>
        <taxon>Bacillota</taxon>
        <taxon>Clostridia</taxon>
        <taxon>Eubacteriales</taxon>
        <taxon>Heliobacteriaceae</taxon>
        <taxon>Heliorestis</taxon>
    </lineage>
</organism>
<dbReference type="PIRSF" id="PIRSF003128">
    <property type="entry name" value="RecN"/>
    <property type="match status" value="1"/>
</dbReference>
<keyword evidence="6" id="KW-0067">ATP-binding</keyword>
<dbReference type="Proteomes" id="UP000468766">
    <property type="component" value="Unassembled WGS sequence"/>
</dbReference>
<keyword evidence="10" id="KW-0175">Coiled coil</keyword>
<accession>A0A6I0ESA6</accession>
<evidence type="ECO:0000256" key="8">
    <source>
        <dbReference type="ARBA" id="ARBA00033408"/>
    </source>
</evidence>
<dbReference type="GO" id="GO:0006310">
    <property type="term" value="P:DNA recombination"/>
    <property type="evidence" value="ECO:0007669"/>
    <property type="project" value="InterPro"/>
</dbReference>
<evidence type="ECO:0000256" key="7">
    <source>
        <dbReference type="ARBA" id="ARBA00023204"/>
    </source>
</evidence>